<comment type="subunit">
    <text evidence="4">Homotrimer.</text>
</comment>
<evidence type="ECO:0000256" key="12">
    <source>
        <dbReference type="ARBA" id="ARBA00047973"/>
    </source>
</evidence>
<feature type="binding site" evidence="13">
    <location>
        <position position="118"/>
    </location>
    <ligand>
        <name>substrate</name>
    </ligand>
</feature>
<dbReference type="STRING" id="1246626.BleG1_3203"/>
<dbReference type="CDD" id="cd16841">
    <property type="entry name" value="RraA_family"/>
    <property type="match status" value="1"/>
</dbReference>
<dbReference type="eggNOG" id="COG0684">
    <property type="taxonomic scope" value="Bacteria"/>
</dbReference>
<dbReference type="AlphaFoldDB" id="A0A060M005"/>
<dbReference type="KEGG" id="ble:BleG1_3203"/>
<dbReference type="RefSeq" id="WP_038483035.1">
    <property type="nucleotide sequence ID" value="NZ_CP003923.1"/>
</dbReference>
<evidence type="ECO:0000256" key="8">
    <source>
        <dbReference type="ARBA" id="ARBA00025046"/>
    </source>
</evidence>
<evidence type="ECO:0000256" key="4">
    <source>
        <dbReference type="ARBA" id="ARBA00011233"/>
    </source>
</evidence>
<evidence type="ECO:0000313" key="15">
    <source>
        <dbReference type="Proteomes" id="UP000027142"/>
    </source>
</evidence>
<comment type="catalytic activity">
    <reaction evidence="12">
        <text>oxaloacetate + H(+) = pyruvate + CO2</text>
        <dbReference type="Rhea" id="RHEA:15641"/>
        <dbReference type="ChEBI" id="CHEBI:15361"/>
        <dbReference type="ChEBI" id="CHEBI:15378"/>
        <dbReference type="ChEBI" id="CHEBI:16452"/>
        <dbReference type="ChEBI" id="CHEBI:16526"/>
        <dbReference type="EC" id="4.1.1.112"/>
    </reaction>
</comment>
<dbReference type="InterPro" id="IPR005493">
    <property type="entry name" value="RraA/RraA-like"/>
</dbReference>
<dbReference type="Proteomes" id="UP000027142">
    <property type="component" value="Chromosome"/>
</dbReference>
<dbReference type="HOGENOM" id="CLU_072626_3_2_9"/>
<keyword evidence="15" id="KW-1185">Reference proteome</keyword>
<accession>A0A060M005</accession>
<evidence type="ECO:0000256" key="13">
    <source>
        <dbReference type="PIRSR" id="PIRSR605493-1"/>
    </source>
</evidence>
<dbReference type="EC" id="4.1.3.17" evidence="5"/>
<evidence type="ECO:0000256" key="7">
    <source>
        <dbReference type="ARBA" id="ARBA00016549"/>
    </source>
</evidence>
<comment type="cofactor">
    <cofactor evidence="2">
        <name>a divalent metal cation</name>
        <dbReference type="ChEBI" id="CHEBI:60240"/>
    </cofactor>
</comment>
<dbReference type="Gene3D" id="3.50.30.40">
    <property type="entry name" value="Ribonuclease E inhibitor RraA/RraA-like"/>
    <property type="match status" value="1"/>
</dbReference>
<comment type="similarity">
    <text evidence="3">Belongs to the class II aldolase/RraA-like family.</text>
</comment>
<dbReference type="SUPFAM" id="SSF89562">
    <property type="entry name" value="RraA-like"/>
    <property type="match status" value="1"/>
</dbReference>
<comment type="function">
    <text evidence="8">Catalyzes the aldol cleavage of 4-hydroxy-4-methyl-2-oxoglutarate (HMG) into 2 molecules of pyruvate. Also contains a secondary oxaloacetate (OAA) decarboxylase activity due to the common pyruvate enolate transition state formed following C-C bond cleavage in the retro-aldol and decarboxylation reactions.</text>
</comment>
<dbReference type="OrthoDB" id="9784786at2"/>
<dbReference type="EMBL" id="CP003923">
    <property type="protein sequence ID" value="AIC95757.1"/>
    <property type="molecule type" value="Genomic_DNA"/>
</dbReference>
<name>A0A060M005_9BACI</name>
<evidence type="ECO:0000256" key="11">
    <source>
        <dbReference type="ARBA" id="ARBA00032305"/>
    </source>
</evidence>
<evidence type="ECO:0000256" key="2">
    <source>
        <dbReference type="ARBA" id="ARBA00001968"/>
    </source>
</evidence>
<proteinExistence type="inferred from homology"/>
<keyword evidence="13" id="KW-0460">Magnesium</keyword>
<comment type="cofactor">
    <cofactor evidence="13">
        <name>Mg(2+)</name>
        <dbReference type="ChEBI" id="CHEBI:18420"/>
    </cofactor>
</comment>
<evidence type="ECO:0000313" key="14">
    <source>
        <dbReference type="EMBL" id="AIC95757.1"/>
    </source>
</evidence>
<feature type="binding site" evidence="13">
    <location>
        <begin position="96"/>
        <end position="99"/>
    </location>
    <ligand>
        <name>substrate</name>
    </ligand>
</feature>
<dbReference type="GO" id="GO:0046872">
    <property type="term" value="F:metal ion binding"/>
    <property type="evidence" value="ECO:0007669"/>
    <property type="project" value="UniProtKB-KW"/>
</dbReference>
<dbReference type="GO" id="GO:0008948">
    <property type="term" value="F:oxaloacetate decarboxylase activity"/>
    <property type="evidence" value="ECO:0007669"/>
    <property type="project" value="UniProtKB-EC"/>
</dbReference>
<feature type="binding site" evidence="13">
    <location>
        <position position="119"/>
    </location>
    <ligand>
        <name>Mg(2+)</name>
        <dbReference type="ChEBI" id="CHEBI:18420"/>
    </ligand>
</feature>
<evidence type="ECO:0000256" key="10">
    <source>
        <dbReference type="ARBA" id="ARBA00030169"/>
    </source>
</evidence>
<evidence type="ECO:0000256" key="1">
    <source>
        <dbReference type="ARBA" id="ARBA00001342"/>
    </source>
</evidence>
<evidence type="ECO:0000256" key="3">
    <source>
        <dbReference type="ARBA" id="ARBA00008621"/>
    </source>
</evidence>
<evidence type="ECO:0000256" key="9">
    <source>
        <dbReference type="ARBA" id="ARBA00029596"/>
    </source>
</evidence>
<dbReference type="Pfam" id="PF03737">
    <property type="entry name" value="RraA-like"/>
    <property type="match status" value="1"/>
</dbReference>
<dbReference type="GO" id="GO:0047443">
    <property type="term" value="F:4-hydroxy-4-methyl-2-oxoglutarate aldolase activity"/>
    <property type="evidence" value="ECO:0007669"/>
    <property type="project" value="UniProtKB-EC"/>
</dbReference>
<dbReference type="EC" id="4.1.1.112" evidence="6"/>
<evidence type="ECO:0000256" key="6">
    <source>
        <dbReference type="ARBA" id="ARBA00012947"/>
    </source>
</evidence>
<dbReference type="InterPro" id="IPR036704">
    <property type="entry name" value="RraA/RraA-like_sf"/>
</dbReference>
<reference evidence="14 15" key="1">
    <citation type="journal article" date="2014" name="Gene">
        <title>A comparative genomic analysis of the alkalitolerant soil bacterium Bacillus lehensis G1.</title>
        <authorList>
            <person name="Noor Y.M."/>
            <person name="Samsulrizal N.H."/>
            <person name="Jema'on N.A."/>
            <person name="Low K.O."/>
            <person name="Ramli A.N."/>
            <person name="Alias N.I."/>
            <person name="Damis S.I."/>
            <person name="Fuzi S.F."/>
            <person name="Isa M.N."/>
            <person name="Murad A.M."/>
            <person name="Raih M.F."/>
            <person name="Bakar F.D."/>
            <person name="Najimudin N."/>
            <person name="Mahadi N.M."/>
            <person name="Illias R.M."/>
        </authorList>
    </citation>
    <scope>NUCLEOTIDE SEQUENCE [LARGE SCALE GENOMIC DNA]</scope>
    <source>
        <strain evidence="14 15">G1</strain>
    </source>
</reference>
<sequence length="214" mass="22662">MTTIRIEESPTVLKESWVTRAKKLSTTLISDGLENLSVMTADIKPSNPNSILVGAAVTIDLPVGDNLALHEAMYASEPGHVMVVTSNGSTDRAVTGELMVAAAQALQLNGYVIDGLIRDAGTLATSDFPVFSKGSIPSGPKKDGPGSINTPIKCGGLHVNPGDFIMGDADGVIVIPVDQVEEALTRAEKKAEYEVKRLEDIAAGNIRPKWLKQK</sequence>
<dbReference type="PATRIC" id="fig|1246626.3.peg.3186"/>
<protein>
    <recommendedName>
        <fullName evidence="7">Putative 4-hydroxy-4-methyl-2-oxoglutarate aldolase</fullName>
        <ecNumber evidence="6">4.1.1.112</ecNumber>
        <ecNumber evidence="5">4.1.3.17</ecNumber>
    </recommendedName>
    <alternativeName>
        <fullName evidence="11">Oxaloacetate decarboxylase</fullName>
    </alternativeName>
    <alternativeName>
        <fullName evidence="9">Regulator of ribonuclease activity homolog</fullName>
    </alternativeName>
    <alternativeName>
        <fullName evidence="10">RraA-like protein</fullName>
    </alternativeName>
</protein>
<organism evidence="14 15">
    <name type="scientific">Shouchella lehensis G1</name>
    <dbReference type="NCBI Taxonomy" id="1246626"/>
    <lineage>
        <taxon>Bacteria</taxon>
        <taxon>Bacillati</taxon>
        <taxon>Bacillota</taxon>
        <taxon>Bacilli</taxon>
        <taxon>Bacillales</taxon>
        <taxon>Bacillaceae</taxon>
        <taxon>Shouchella</taxon>
    </lineage>
</organism>
<dbReference type="PANTHER" id="PTHR33254:SF4">
    <property type="entry name" value="4-HYDROXY-4-METHYL-2-OXOGLUTARATE ALDOLASE 3-RELATED"/>
    <property type="match status" value="1"/>
</dbReference>
<gene>
    <name evidence="14" type="ORF">BleG1_3203</name>
</gene>
<dbReference type="PANTHER" id="PTHR33254">
    <property type="entry name" value="4-HYDROXY-4-METHYL-2-OXOGLUTARATE ALDOLASE 3-RELATED"/>
    <property type="match status" value="1"/>
</dbReference>
<keyword evidence="13" id="KW-0479">Metal-binding</keyword>
<comment type="catalytic activity">
    <reaction evidence="1">
        <text>4-hydroxy-4-methyl-2-oxoglutarate = 2 pyruvate</text>
        <dbReference type="Rhea" id="RHEA:22748"/>
        <dbReference type="ChEBI" id="CHEBI:15361"/>
        <dbReference type="ChEBI" id="CHEBI:58276"/>
        <dbReference type="EC" id="4.1.3.17"/>
    </reaction>
</comment>
<evidence type="ECO:0000256" key="5">
    <source>
        <dbReference type="ARBA" id="ARBA00012213"/>
    </source>
</evidence>